<name>A0A2P1GMB2_9VIRU</name>
<feature type="transmembrane region" description="Helical" evidence="4">
    <location>
        <begin position="137"/>
        <end position="161"/>
    </location>
</feature>
<feature type="transmembrane region" description="Helical" evidence="4">
    <location>
        <begin position="104"/>
        <end position="125"/>
    </location>
</feature>
<feature type="transmembrane region" description="Helical" evidence="4">
    <location>
        <begin position="270"/>
        <end position="291"/>
    </location>
</feature>
<dbReference type="EMBL" id="MG599878">
    <property type="protein sequence ID" value="AVM87133.1"/>
    <property type="molecule type" value="Genomic_RNA"/>
</dbReference>
<keyword evidence="4" id="KW-0472">Membrane</keyword>
<feature type="transmembrane region" description="Helical" evidence="4">
    <location>
        <begin position="797"/>
        <end position="821"/>
    </location>
</feature>
<reference evidence="5" key="1">
    <citation type="journal article" date="2018" name="Nature">
        <title>The evolutionary history of vertebrate RNA viruses.</title>
        <authorList>
            <person name="Shi M."/>
            <person name="Lin X.D."/>
            <person name="Chen X."/>
            <person name="Tian J.H."/>
            <person name="Chen L.J."/>
            <person name="Li K."/>
            <person name="Wang W."/>
            <person name="Eden J.S."/>
            <person name="Shen J.J."/>
            <person name="Liu L."/>
            <person name="Holmes E.C."/>
            <person name="Zhang Y.Z."/>
        </authorList>
    </citation>
    <scope>NUCLEOTIDE SEQUENCE</scope>
    <source>
        <strain evidence="5">FZFYG149406</strain>
    </source>
</reference>
<keyword evidence="2" id="KW-0175">Coiled coil</keyword>
<keyword evidence="4" id="KW-0812">Transmembrane</keyword>
<organism evidence="5">
    <name type="scientific">Western African lungfish astro-like virus</name>
    <dbReference type="NCBI Taxonomy" id="2116421"/>
    <lineage>
        <taxon>Viruses</taxon>
        <taxon>Riboviria</taxon>
    </lineage>
</organism>
<evidence type="ECO:0000256" key="2">
    <source>
        <dbReference type="SAM" id="Coils"/>
    </source>
</evidence>
<feature type="transmembrane region" description="Helical" evidence="4">
    <location>
        <begin position="735"/>
        <end position="754"/>
    </location>
</feature>
<sequence>MILEKCRIVVTTTLALLLFYNLVTTCHLYKQDECLAIAGTENVYVRMHYAYLRDHACNLYTVDYYIPNSGVVRLLCNHIIIQLAILLLLSFLIKITRRFKFTCISAILQFLLVLQIAITVSILYAHTQRTGYANAHVLTIVILYILTGFAILKFSILCALLEFRSLISIILAGTLETSHLFAVSVVKTSVTSGCKRSDTKPIDLSNFMNQVTKSTSSKLLQIIIFATLLPQAEGIDFESIMNLADDIEIIIQDVEYLYRLYGMYCRYQKLFWTCAHLLSFTLLTIITIKRIQWATIITQKRQLLSYVSYIILMFFNPACWFQTLCTFLDPNIRRTKAFAIFSVLMRPLDTEPYEIIANSLLNKIPTPSSVGHHKAKEAKTNPIIRLIISTIWLSIIPIYLVPLAILPTLLGTPGVFDFSVLNLLRCDRRVFKDFILITITGRRFITYYHMLGCDCKNKQLHNGQMQAHNGKPLFITPNGSHEFYFSCGSHKTMPQAANIRFGCQIIYKVNASDNLIMHEENLHQIPSFIRLMSKRFKAILTHDAPEFNIIATVLGALVLVMRLIKQNLIFFSLVVFFSTLTTVRADPTDAIPYLCFFLPTGACQIINRFFNGLFEANDITSMFNEFITDEPIKGPNSKVDGATIIHDSTYGPKNSATGFESADKPQIPLVDQQPPVIKDHTFYFQYYQSEMLAIVCLTAVLTLVFWQFVRSFSVSWETTIISTGLTISGFYVPWYWSYAFLIVYLVFTFMVLGYTSRPMIDLVRATLIMTTTRVGANLLWTHSFALLAMLWYSPDTVVIYCMGTLCFAIAFLLTACDLMCSKYISQILVVERDMSTDRITNKYIKTSLLGYLMFGNTVMIKRTALAPIRSKLKSDTSFQERYATSSGGTDRNYDMFIRSMFEGAKQTGNLESCLDEINDGNVSECVKYANASNFSTLKMAAVGSLNCNGLPVSNATQIKLGNKTYIVCNTHAIMYEDDDKSCGLKTQLTYTNLYNVDVPVSVVAYDIYSDVALCKPETRLIATPVEVGNLIPGHTYKWVGVVVPLTLPQSHFCEIVRPGAYGVTISNKPSCFGHSGSILFNDDNKACGMKWGSLSNGTDMLPINYFVNLGGLTEFDKCFNSQIIASTSLLNMTKDDIENVKNNFISSDIPATREAIKLKLKEGKSIAAAINAFNSNELFNQQLEQFELVANEEYQRFMQELNDFKASREELRESLKKYKEDEDLMEYRKWLKDMCKRIDALIESQQSEDEREAIQRVLQLNARIGEIKRKIKNLDGPKKEQKISLKELNKKMEKLRAKIVKTRMPDALKQCIFPYSYFFEKEWHTWLSADEEIVSPIHPTQNENILSRAAEFGLTQKLLKRALLNSTTTVQWHKLRRAEVSPTGLLNWIYKWQGTNSYAVTCPNCSWSIQCYEDHECTGKCYRNMFGLLRRHLQNCEANVITDDKVIYDSVIYNREQPNFISICGMVCPCNGCIVPDFKIKDAISANPKFKINQWIKFRLEGSNEVAWIKKTCFDNLTSMAAASHPAIPCASGETPSSKSDLEVPCNKSDLEKSYSDRLERIITEQRMQLDRYQDLIDRVDHLADTVVHKSEYNKLEKKMFQMNDGVLNSISDLSEQIRLLSDKTPEHGQQMSNIEFQTRLSQQLDSMIEQTQASVGRQNNELLKCVETKLAKFTSGDTSDTALKLDTVLSKLTIQTNTIQNVTSDLTKLQTYVERVSKNVVAMQDDMTGMKQAIDNFHERLTVLEESPSNCTPMSNEQIPEEYIEPTARSYMFIPNRTQDHPKLHDHVLGVICTCPKCVCHPKCDCNFCARDNCIWCNSNTHSTSDCKTANSGTCPVCKKYIFLSNLKSPAKTVCCMVSNDPCMLCKGKHHTLTCPVMVRNSIIKPIEVKDDRQMTMKCKRNLTIQNPDSDHPFLGRGQGSQALKS</sequence>
<feature type="transmembrane region" description="Helical" evidence="4">
    <location>
        <begin position="568"/>
        <end position="585"/>
    </location>
</feature>
<feature type="transmembrane region" description="Helical" evidence="4">
    <location>
        <begin position="774"/>
        <end position="791"/>
    </location>
</feature>
<feature type="transmembrane region" description="Helical" evidence="4">
    <location>
        <begin position="303"/>
        <end position="328"/>
    </location>
</feature>
<evidence type="ECO:0000256" key="4">
    <source>
        <dbReference type="SAM" id="Phobius"/>
    </source>
</evidence>
<proteinExistence type="predicted"/>
<dbReference type="GO" id="GO:0016787">
    <property type="term" value="F:hydrolase activity"/>
    <property type="evidence" value="ECO:0007669"/>
    <property type="project" value="UniProtKB-KW"/>
</dbReference>
<feature type="transmembrane region" description="Helical" evidence="4">
    <location>
        <begin position="71"/>
        <end position="92"/>
    </location>
</feature>
<feature type="transmembrane region" description="Helical" evidence="4">
    <location>
        <begin position="383"/>
        <end position="400"/>
    </location>
</feature>
<dbReference type="SUPFAM" id="SSF50494">
    <property type="entry name" value="Trypsin-like serine proteases"/>
    <property type="match status" value="1"/>
</dbReference>
<keyword evidence="4" id="KW-1133">Transmembrane helix</keyword>
<feature type="transmembrane region" description="Helical" evidence="4">
    <location>
        <begin position="691"/>
        <end position="709"/>
    </location>
</feature>
<evidence type="ECO:0000256" key="3">
    <source>
        <dbReference type="SAM" id="MobiDB-lite"/>
    </source>
</evidence>
<protein>
    <submittedName>
        <fullName evidence="5">Uncharacterized protein</fullName>
    </submittedName>
</protein>
<dbReference type="InterPro" id="IPR009003">
    <property type="entry name" value="Peptidase_S1_PA"/>
</dbReference>
<feature type="transmembrane region" description="Helical" evidence="4">
    <location>
        <begin position="842"/>
        <end position="860"/>
    </location>
</feature>
<evidence type="ECO:0000256" key="1">
    <source>
        <dbReference type="ARBA" id="ARBA00022801"/>
    </source>
</evidence>
<feature type="transmembrane region" description="Helical" evidence="4">
    <location>
        <begin position="591"/>
        <end position="610"/>
    </location>
</feature>
<feature type="region of interest" description="Disordered" evidence="3">
    <location>
        <begin position="1906"/>
        <end position="1927"/>
    </location>
</feature>
<accession>A0A2P1GMB2</accession>
<evidence type="ECO:0000313" key="5">
    <source>
        <dbReference type="EMBL" id="AVM87133.1"/>
    </source>
</evidence>
<keyword evidence="1" id="KW-0378">Hydrolase</keyword>
<feature type="coiled-coil region" evidence="2">
    <location>
        <begin position="1194"/>
        <end position="1228"/>
    </location>
</feature>